<dbReference type="PANTHER" id="PTHR30419">
    <property type="entry name" value="HTH-TYPE TRANSCRIPTIONAL REGULATOR YBHD"/>
    <property type="match status" value="1"/>
</dbReference>
<dbReference type="Proteomes" id="UP000217154">
    <property type="component" value="Chromosome"/>
</dbReference>
<sequence length="170" mass="18738">MDQLWTSFDHPLVAQKSVSLREIAQMPFVLLDMDGHVDTVSRYWSTMNLKPKVVFRAKSIEAVRSLVAQNVGVTILSDLVFRPWSHDGGRIRRTVVSSAVPSMDLGLAYRQGAVLSEATAASASTLRLLAKTLTRESQPRMDDEPQWLSSGPLQLHVLHATRDAAVSGTN</sequence>
<evidence type="ECO:0000259" key="1">
    <source>
        <dbReference type="Pfam" id="PF03466"/>
    </source>
</evidence>
<gene>
    <name evidence="2" type="ORF">CKY39_10450</name>
</gene>
<evidence type="ECO:0000313" key="3">
    <source>
        <dbReference type="Proteomes" id="UP000217154"/>
    </source>
</evidence>
<protein>
    <recommendedName>
        <fullName evidence="1">LysR substrate-binding domain-containing protein</fullName>
    </recommendedName>
</protein>
<evidence type="ECO:0000313" key="2">
    <source>
        <dbReference type="EMBL" id="ATA53589.1"/>
    </source>
</evidence>
<organism evidence="2 3">
    <name type="scientific">Variovorax boronicumulans</name>
    <dbReference type="NCBI Taxonomy" id="436515"/>
    <lineage>
        <taxon>Bacteria</taxon>
        <taxon>Pseudomonadati</taxon>
        <taxon>Pseudomonadota</taxon>
        <taxon>Betaproteobacteria</taxon>
        <taxon>Burkholderiales</taxon>
        <taxon>Comamonadaceae</taxon>
        <taxon>Variovorax</taxon>
    </lineage>
</organism>
<accession>A0A250DI05</accession>
<name>A0A250DI05_9BURK</name>
<dbReference type="RefSeq" id="WP_095744390.1">
    <property type="nucleotide sequence ID" value="NZ_CP023284.1"/>
</dbReference>
<proteinExistence type="predicted"/>
<dbReference type="GO" id="GO:0006355">
    <property type="term" value="P:regulation of DNA-templated transcription"/>
    <property type="evidence" value="ECO:0007669"/>
    <property type="project" value="TreeGrafter"/>
</dbReference>
<feature type="domain" description="LysR substrate-binding" evidence="1">
    <location>
        <begin position="6"/>
        <end position="125"/>
    </location>
</feature>
<dbReference type="SUPFAM" id="SSF53850">
    <property type="entry name" value="Periplasmic binding protein-like II"/>
    <property type="match status" value="1"/>
</dbReference>
<dbReference type="KEGG" id="vbo:CKY39_10450"/>
<dbReference type="Gene3D" id="3.40.190.10">
    <property type="entry name" value="Periplasmic binding protein-like II"/>
    <property type="match status" value="2"/>
</dbReference>
<dbReference type="InterPro" id="IPR005119">
    <property type="entry name" value="LysR_subst-bd"/>
</dbReference>
<dbReference type="GO" id="GO:0005829">
    <property type="term" value="C:cytosol"/>
    <property type="evidence" value="ECO:0007669"/>
    <property type="project" value="TreeGrafter"/>
</dbReference>
<dbReference type="AlphaFoldDB" id="A0A250DI05"/>
<dbReference type="Pfam" id="PF03466">
    <property type="entry name" value="LysR_substrate"/>
    <property type="match status" value="1"/>
</dbReference>
<dbReference type="InterPro" id="IPR050950">
    <property type="entry name" value="HTH-type_LysR_regulators"/>
</dbReference>
<dbReference type="EMBL" id="CP023284">
    <property type="protein sequence ID" value="ATA53589.1"/>
    <property type="molecule type" value="Genomic_DNA"/>
</dbReference>
<reference evidence="2 3" key="1">
    <citation type="submission" date="2017-09" db="EMBL/GenBank/DDBJ databases">
        <title>The diverse metabolic capabilities of V. boronicumulans make it an excellent choice for continued studies on novel biodegradation.</title>
        <authorList>
            <person name="Sun S."/>
        </authorList>
    </citation>
    <scope>NUCLEOTIDE SEQUENCE [LARGE SCALE GENOMIC DNA]</scope>
    <source>
        <strain evidence="2 3">J1</strain>
    </source>
</reference>